<reference evidence="2 3" key="1">
    <citation type="submission" date="2018-05" db="EMBL/GenBank/DDBJ databases">
        <title>Genomic Encyclopedia of Type Strains, Phase IV (KMG-IV): sequencing the most valuable type-strain genomes for metagenomic binning, comparative biology and taxonomic classification.</title>
        <authorList>
            <person name="Goeker M."/>
        </authorList>
    </citation>
    <scope>NUCLEOTIDE SEQUENCE [LARGE SCALE GENOMIC DNA]</scope>
    <source>
        <strain evidence="2 3">DSM 24995</strain>
    </source>
</reference>
<sequence>MDNNQEYQISIIGVEEIPGSKSLMENAKNHMLSKCKVSSQILSENLKTFCAAVTESLTDIDLPASDFELSEFEVSVDISIQGEISLIGSLEAGAGSGIKLTFKKKGN</sequence>
<keyword evidence="3" id="KW-1185">Reference proteome</keyword>
<proteinExistence type="predicted"/>
<dbReference type="EMBL" id="QJKD01000004">
    <property type="protein sequence ID" value="PXX54436.1"/>
    <property type="molecule type" value="Genomic_DNA"/>
</dbReference>
<name>A0A2V3Y7B5_9FIRM</name>
<organism evidence="2 3">
    <name type="scientific">Hungatella effluvii</name>
    <dbReference type="NCBI Taxonomy" id="1096246"/>
    <lineage>
        <taxon>Bacteria</taxon>
        <taxon>Bacillati</taxon>
        <taxon>Bacillota</taxon>
        <taxon>Clostridia</taxon>
        <taxon>Lachnospirales</taxon>
        <taxon>Lachnospiraceae</taxon>
        <taxon>Hungatella</taxon>
    </lineage>
</organism>
<gene>
    <name evidence="2" type="ORF">DFR60_104262</name>
</gene>
<feature type="domain" description="Pepco" evidence="1">
    <location>
        <begin position="18"/>
        <end position="104"/>
    </location>
</feature>
<evidence type="ECO:0000259" key="1">
    <source>
        <dbReference type="Pfam" id="PF24393"/>
    </source>
</evidence>
<dbReference type="GeneID" id="86061279"/>
<dbReference type="Pfam" id="PF24393">
    <property type="entry name" value="Pepco"/>
    <property type="match status" value="1"/>
</dbReference>
<evidence type="ECO:0000313" key="3">
    <source>
        <dbReference type="Proteomes" id="UP000248057"/>
    </source>
</evidence>
<dbReference type="Proteomes" id="UP000248057">
    <property type="component" value="Unassembled WGS sequence"/>
</dbReference>
<evidence type="ECO:0000313" key="2">
    <source>
        <dbReference type="EMBL" id="PXX54436.1"/>
    </source>
</evidence>
<dbReference type="InterPro" id="IPR056947">
    <property type="entry name" value="Pepco_dom"/>
</dbReference>
<accession>A0A2V3Y7B5</accession>
<protein>
    <recommendedName>
        <fullName evidence="1">Pepco domain-containing protein</fullName>
    </recommendedName>
</protein>
<dbReference type="AlphaFoldDB" id="A0A2V3Y7B5"/>
<dbReference type="RefSeq" id="WP_110322752.1">
    <property type="nucleotide sequence ID" value="NZ_QJKD01000004.1"/>
</dbReference>
<comment type="caution">
    <text evidence="2">The sequence shown here is derived from an EMBL/GenBank/DDBJ whole genome shotgun (WGS) entry which is preliminary data.</text>
</comment>